<evidence type="ECO:0008006" key="4">
    <source>
        <dbReference type="Google" id="ProtNLM"/>
    </source>
</evidence>
<evidence type="ECO:0000313" key="2">
    <source>
        <dbReference type="EMBL" id="ETX08000.1"/>
    </source>
</evidence>
<dbReference type="AlphaFoldDB" id="W4MCS9"/>
<proteinExistence type="predicted"/>
<evidence type="ECO:0000256" key="1">
    <source>
        <dbReference type="ARBA" id="ARBA00022679"/>
    </source>
</evidence>
<accession>W4MCS9</accession>
<dbReference type="GO" id="GO:0008410">
    <property type="term" value="F:CoA-transferase activity"/>
    <property type="evidence" value="ECO:0007669"/>
    <property type="project" value="TreeGrafter"/>
</dbReference>
<reference evidence="2 3" key="1">
    <citation type="journal article" date="2014" name="Nature">
        <title>An environmental bacterial taxon with a large and distinct metabolic repertoire.</title>
        <authorList>
            <person name="Wilson M.C."/>
            <person name="Mori T."/>
            <person name="Ruckert C."/>
            <person name="Uria A.R."/>
            <person name="Helf M.J."/>
            <person name="Takada K."/>
            <person name="Gernert C."/>
            <person name="Steffens U.A."/>
            <person name="Heycke N."/>
            <person name="Schmitt S."/>
            <person name="Rinke C."/>
            <person name="Helfrich E.J."/>
            <person name="Brachmann A.O."/>
            <person name="Gurgui C."/>
            <person name="Wakimoto T."/>
            <person name="Kracht M."/>
            <person name="Crusemann M."/>
            <person name="Hentschel U."/>
            <person name="Abe I."/>
            <person name="Matsunaga S."/>
            <person name="Kalinowski J."/>
            <person name="Takeyama H."/>
            <person name="Piel J."/>
        </authorList>
    </citation>
    <scope>NUCLEOTIDE SEQUENCE [LARGE SCALE GENOMIC DNA]</scope>
    <source>
        <strain evidence="3">TSY2</strain>
    </source>
</reference>
<keyword evidence="3" id="KW-1185">Reference proteome</keyword>
<dbReference type="PANTHER" id="PTHR48207">
    <property type="entry name" value="SUCCINATE--HYDROXYMETHYLGLUTARATE COA-TRANSFERASE"/>
    <property type="match status" value="1"/>
</dbReference>
<dbReference type="InterPro" id="IPR044855">
    <property type="entry name" value="CoA-Trfase_III_dom3_sf"/>
</dbReference>
<dbReference type="InterPro" id="IPR023606">
    <property type="entry name" value="CoA-Trfase_III_dom_1_sf"/>
</dbReference>
<gene>
    <name evidence="2" type="ORF">ETSY2_07915</name>
</gene>
<dbReference type="HOGENOM" id="CLU_033975_0_0_7"/>
<evidence type="ECO:0000313" key="3">
    <source>
        <dbReference type="Proteomes" id="UP000019140"/>
    </source>
</evidence>
<protein>
    <recommendedName>
        <fullName evidence="4">CoA transferase</fullName>
    </recommendedName>
</protein>
<sequence length="389" mass="43010">MPGPLDGVRVIDITSVIAGPFATMILGDLGATVIKIESPRGDDSRHLGPPFMKGTGIPFLGLNRNKHSLCLNLKDPAAIEIVYRLAETSDVFLESNRPGAMERLGLGYEAIRQRNPQMIYCSNTPYGTEGPRRDQAGYEIAIQAYTGLMYRGDNPPQRERQSIVDISTGMTMIYSILAALYARERSGIGQRIDLSMLGAMMSVQTPRFVDGPKDELPFERSLGASATYRPYKTQDDWVIIAVLNDNLFRRLCRALECMELCEDARFTTHPERVIHEAELTEILVATLQQKPASVWLERLEVEGVPCSPVQPLNALFDNAQMQANELVAEVEHARIGKLKTYGIGPKFSETPIDIRIPPPDLGEHNDSILNELGYGADEIAALREQGALG</sequence>
<dbReference type="Gene3D" id="3.30.1540.10">
    <property type="entry name" value="formyl-coa transferase, domain 3"/>
    <property type="match status" value="1"/>
</dbReference>
<dbReference type="PANTHER" id="PTHR48207:SF3">
    <property type="entry name" value="SUCCINATE--HYDROXYMETHYLGLUTARATE COA-TRANSFERASE"/>
    <property type="match status" value="1"/>
</dbReference>
<dbReference type="InterPro" id="IPR050483">
    <property type="entry name" value="CoA-transferase_III_domain"/>
</dbReference>
<keyword evidence="1" id="KW-0808">Transferase</keyword>
<comment type="caution">
    <text evidence="2">The sequence shown here is derived from an EMBL/GenBank/DDBJ whole genome shotgun (WGS) entry which is preliminary data.</text>
</comment>
<dbReference type="Gene3D" id="3.40.50.10540">
    <property type="entry name" value="Crotonobetainyl-coa:carnitine coa-transferase, domain 1"/>
    <property type="match status" value="1"/>
</dbReference>
<dbReference type="Pfam" id="PF02515">
    <property type="entry name" value="CoA_transf_3"/>
    <property type="match status" value="1"/>
</dbReference>
<dbReference type="Proteomes" id="UP000019140">
    <property type="component" value="Unassembled WGS sequence"/>
</dbReference>
<name>W4MCS9_9BACT</name>
<dbReference type="EMBL" id="AZHX01000322">
    <property type="protein sequence ID" value="ETX08000.1"/>
    <property type="molecule type" value="Genomic_DNA"/>
</dbReference>
<dbReference type="SUPFAM" id="SSF89796">
    <property type="entry name" value="CoA-transferase family III (CaiB/BaiF)"/>
    <property type="match status" value="1"/>
</dbReference>
<organism evidence="2 3">
    <name type="scientific">Candidatus Entotheonella gemina</name>
    <dbReference type="NCBI Taxonomy" id="1429439"/>
    <lineage>
        <taxon>Bacteria</taxon>
        <taxon>Pseudomonadati</taxon>
        <taxon>Nitrospinota/Tectimicrobiota group</taxon>
        <taxon>Candidatus Tectimicrobiota</taxon>
        <taxon>Candidatus Entotheonellia</taxon>
        <taxon>Candidatus Entotheonellales</taxon>
        <taxon>Candidatus Entotheonellaceae</taxon>
        <taxon>Candidatus Entotheonella</taxon>
    </lineage>
</organism>
<dbReference type="InterPro" id="IPR003673">
    <property type="entry name" value="CoA-Trfase_fam_III"/>
</dbReference>
<dbReference type="PATRIC" id="fig|1429439.4.peg.1354"/>